<feature type="domain" description="RSE1/DDB1/CPSF1 C-terminal" evidence="4">
    <location>
        <begin position="787"/>
        <end position="1096"/>
    </location>
</feature>
<dbReference type="Gene3D" id="2.130.10.10">
    <property type="entry name" value="YVTN repeat-like/Quinoprotein amine dehydrogenase"/>
    <property type="match status" value="3"/>
</dbReference>
<evidence type="ECO:0000256" key="1">
    <source>
        <dbReference type="ARBA" id="ARBA00004123"/>
    </source>
</evidence>
<protein>
    <recommendedName>
        <fullName evidence="9">DNA damage-binding protein 1</fullName>
    </recommendedName>
</protein>
<comment type="caution">
    <text evidence="7">The sequence shown here is derived from an EMBL/GenBank/DDBJ whole genome shotgun (WGS) entry which is preliminary data.</text>
</comment>
<dbReference type="Pfam" id="PF10433">
    <property type="entry name" value="Beta-prop_RSE1_1st"/>
    <property type="match status" value="1"/>
</dbReference>
<evidence type="ECO:0000256" key="3">
    <source>
        <dbReference type="ARBA" id="ARBA00023242"/>
    </source>
</evidence>
<dbReference type="AlphaFoldDB" id="A0AAE1PGN4"/>
<feature type="domain" description="RSE1/DDB1/CPSF1 second beta-propeller" evidence="6">
    <location>
        <begin position="395"/>
        <end position="701"/>
    </location>
</feature>
<dbReference type="FunFam" id="2.130.10.10:FF:000070">
    <property type="entry name" value="DNA damage-binding protein 1"/>
    <property type="match status" value="1"/>
</dbReference>
<dbReference type="EMBL" id="JAWZYT010002079">
    <property type="protein sequence ID" value="KAK4306880.1"/>
    <property type="molecule type" value="Genomic_DNA"/>
</dbReference>
<dbReference type="InterPro" id="IPR004871">
    <property type="entry name" value="RSE1/DDB1/CPSF1_C"/>
</dbReference>
<evidence type="ECO:0000313" key="8">
    <source>
        <dbReference type="Proteomes" id="UP001292094"/>
    </source>
</evidence>
<dbReference type="InterPro" id="IPR058543">
    <property type="entry name" value="Beta-prop_RSE1/DDB1/CPSF1_2nd"/>
</dbReference>
<evidence type="ECO:0000259" key="6">
    <source>
        <dbReference type="Pfam" id="PF23726"/>
    </source>
</evidence>
<feature type="domain" description="RSE1/DDB1/CPSF1 first beta-propeller" evidence="5">
    <location>
        <begin position="18"/>
        <end position="352"/>
    </location>
</feature>
<evidence type="ECO:0000259" key="5">
    <source>
        <dbReference type="Pfam" id="PF10433"/>
    </source>
</evidence>
<keyword evidence="8" id="KW-1185">Reference proteome</keyword>
<dbReference type="Proteomes" id="UP001292094">
    <property type="component" value="Unassembled WGS sequence"/>
</dbReference>
<dbReference type="GO" id="GO:0003676">
    <property type="term" value="F:nucleic acid binding"/>
    <property type="evidence" value="ECO:0007669"/>
    <property type="project" value="InterPro"/>
</dbReference>
<evidence type="ECO:0008006" key="9">
    <source>
        <dbReference type="Google" id="ProtNLM"/>
    </source>
</evidence>
<evidence type="ECO:0000259" key="4">
    <source>
        <dbReference type="Pfam" id="PF03178"/>
    </source>
</evidence>
<reference evidence="7" key="1">
    <citation type="submission" date="2023-11" db="EMBL/GenBank/DDBJ databases">
        <title>Genome assemblies of two species of porcelain crab, Petrolisthes cinctipes and Petrolisthes manimaculis (Anomura: Porcellanidae).</title>
        <authorList>
            <person name="Angst P."/>
        </authorList>
    </citation>
    <scope>NUCLEOTIDE SEQUENCE</scope>
    <source>
        <strain evidence="7">PB745_02</strain>
        <tissue evidence="7">Gill</tissue>
    </source>
</reference>
<gene>
    <name evidence="7" type="ORF">Pmani_021330</name>
</gene>
<evidence type="ECO:0000256" key="2">
    <source>
        <dbReference type="ARBA" id="ARBA00007453"/>
    </source>
</evidence>
<dbReference type="Pfam" id="PF23726">
    <property type="entry name" value="Beta-prop_RSE1_2nd"/>
    <property type="match status" value="1"/>
</dbReference>
<dbReference type="InterPro" id="IPR050358">
    <property type="entry name" value="RSE1/DDB1/CFT1"/>
</dbReference>
<sequence length="1139" mass="126262">MATAAYNYVVTAHKPTAVTACATGHLTSATDLNLVVARNNRVELHLVTPEGLRPLKELTIYGKIACMHLFTPMNESKDLLFILTTRYCAMILECVGDGEQLEILTRAHGNVADKIGKPCETGMIAIVDPQARCIVLRLYEGLIKVIPLDKDNSELKAYNIRVDELQIQDIEFLYGCSNPTIIVIYQDTHGRHIKTHEISLKEKEFSKMPWKQDNVETEASTIIAVPEPYGGAIIIGQETITYLTGTSHVTVAPALIKTSTIVCYGKVDNNGSRYLLGDMSGRLFMLLLDKPEDRSEAVVKVELLGETSIPECLTYLDNGVVFVGSRLGDSQLIKLNSEKDGGGQYVTVMQTFNNLGPIVDMVVVDLERQGQGQLVTCSGAFKEGSLRIIRNGIGIHEQASIELVGIKGMWSLSVNTPNTHNTIVLSFVGLTRVLTLSGDEVEETEIAGFVSDQQTFLSSNVRHDQLLQVTGTSCRLVSESNGQLVCEWRPPEGRNISVVAANINQVVCAAGQHIYYLLIQPSNMKLEAQTTVEHEVACLDVSPLWEEEMASVVAVGLWTDISARVLALPSLEENAKEFLGGDIIPRSILMTTFEGHHYLLCAMGDGQLFYFSYTPTTGYLSDKKKVVLGTQPTTLRRFRSLSSTNVFACSDRPTVIYSSNHKLVFSKVNLREVTHMCPLNAEAYPNSLALATSEGITIGTIDEIQKLHIRTVPLGETPRRIAYQEETETFGVITMRMDVMDLSGLRSGDNCASLGAHATSHAQHTSSLLKPPAPPRMEPGQEVETHNLLIISQNTFEVLHSHSFLPHEYALSICSTRLKDDPTVYYVVGTALVNPEESESKQGRIILFSFTDSKLQQVAEKEIKGACYSLCEFQGKLLASISSTVRLFEWTNERELRLECSHFNNVAALCLKTKGDFILVGDLMRSMTLLQYKTLEGSFEEIARDYDPNWMIAIEILDDELFLGAEHAHNLFVCHKDSAATSDEERQQMQEVGRFHLGDFVNVFRHGTLVMQGVPEASTVTQGCVLYGTVHGALGLVTSLHLELYNQLLEMQKRLARVIKSVGKIDHDFYRSFNTERKTERCEGFIDGDLIESFLDLSPDKMKEVAQGLMVRINDGSGMKTEATVDDLIKSVEELTRIH</sequence>
<dbReference type="GO" id="GO:0005634">
    <property type="term" value="C:nucleus"/>
    <property type="evidence" value="ECO:0007669"/>
    <property type="project" value="UniProtKB-SubCell"/>
</dbReference>
<comment type="subcellular location">
    <subcellularLocation>
        <location evidence="1">Nucleus</location>
    </subcellularLocation>
</comment>
<name>A0AAE1PGN4_9EUCA</name>
<proteinExistence type="inferred from homology"/>
<dbReference type="InterPro" id="IPR015943">
    <property type="entry name" value="WD40/YVTN_repeat-like_dom_sf"/>
</dbReference>
<dbReference type="Pfam" id="PF03178">
    <property type="entry name" value="CPSF_A"/>
    <property type="match status" value="1"/>
</dbReference>
<organism evidence="7 8">
    <name type="scientific">Petrolisthes manimaculis</name>
    <dbReference type="NCBI Taxonomy" id="1843537"/>
    <lineage>
        <taxon>Eukaryota</taxon>
        <taxon>Metazoa</taxon>
        <taxon>Ecdysozoa</taxon>
        <taxon>Arthropoda</taxon>
        <taxon>Crustacea</taxon>
        <taxon>Multicrustacea</taxon>
        <taxon>Malacostraca</taxon>
        <taxon>Eumalacostraca</taxon>
        <taxon>Eucarida</taxon>
        <taxon>Decapoda</taxon>
        <taxon>Pleocyemata</taxon>
        <taxon>Anomura</taxon>
        <taxon>Galatheoidea</taxon>
        <taxon>Porcellanidae</taxon>
        <taxon>Petrolisthes</taxon>
    </lineage>
</organism>
<keyword evidence="3" id="KW-0539">Nucleus</keyword>
<comment type="similarity">
    <text evidence="2">Belongs to the DDB1 family.</text>
</comment>
<evidence type="ECO:0000313" key="7">
    <source>
        <dbReference type="EMBL" id="KAK4306880.1"/>
    </source>
</evidence>
<dbReference type="Gene3D" id="1.10.150.910">
    <property type="match status" value="1"/>
</dbReference>
<dbReference type="PANTHER" id="PTHR10644">
    <property type="entry name" value="DNA REPAIR/RNA PROCESSING CPSF FAMILY"/>
    <property type="match status" value="1"/>
</dbReference>
<dbReference type="InterPro" id="IPR018846">
    <property type="entry name" value="Beta-prop_RSE1/DDB1/CPSF1_1st"/>
</dbReference>
<dbReference type="FunFam" id="2.130.10.10:FF:000081">
    <property type="entry name" value="DNA damage-binding protein 1"/>
    <property type="match status" value="1"/>
</dbReference>
<dbReference type="SUPFAM" id="SSF101908">
    <property type="entry name" value="Putative isomerase YbhE"/>
    <property type="match status" value="1"/>
</dbReference>
<accession>A0AAE1PGN4</accession>